<dbReference type="EMBL" id="JAAWWB010000032">
    <property type="protein sequence ID" value="KAG6743790.1"/>
    <property type="molecule type" value="Genomic_DNA"/>
</dbReference>
<dbReference type="InterPro" id="IPR001965">
    <property type="entry name" value="Znf_PHD"/>
</dbReference>
<dbReference type="PROSITE" id="PS50081">
    <property type="entry name" value="ZF_DAG_PE_2"/>
    <property type="match status" value="1"/>
</dbReference>
<keyword evidence="1" id="KW-0479">Metal-binding</keyword>
<keyword evidence="4" id="KW-0862">Zinc</keyword>
<dbReference type="InterPro" id="IPR002219">
    <property type="entry name" value="PKC_DAG/PE"/>
</dbReference>
<protein>
    <recommendedName>
        <fullName evidence="5">Phorbol-ester/DAG-type domain-containing protein</fullName>
    </recommendedName>
</protein>
<reference evidence="6" key="1">
    <citation type="journal article" date="2020" name="bioRxiv">
        <title>Hybrid origin of Populus tomentosa Carr. identified through genome sequencing and phylogenomic analysis.</title>
        <authorList>
            <person name="An X."/>
            <person name="Gao K."/>
            <person name="Chen Z."/>
            <person name="Li J."/>
            <person name="Yang X."/>
            <person name="Yang X."/>
            <person name="Zhou J."/>
            <person name="Guo T."/>
            <person name="Zhao T."/>
            <person name="Huang S."/>
            <person name="Miao D."/>
            <person name="Khan W.U."/>
            <person name="Rao P."/>
            <person name="Ye M."/>
            <person name="Lei B."/>
            <person name="Liao W."/>
            <person name="Wang J."/>
            <person name="Ji L."/>
            <person name="Li Y."/>
            <person name="Guo B."/>
            <person name="Mustafa N.S."/>
            <person name="Li S."/>
            <person name="Yun Q."/>
            <person name="Keller S.R."/>
            <person name="Mao J."/>
            <person name="Zhang R."/>
            <person name="Strauss S.H."/>
        </authorList>
    </citation>
    <scope>NUCLEOTIDE SEQUENCE</scope>
    <source>
        <strain evidence="6">GM15</strain>
        <tissue evidence="6">Leaf</tissue>
    </source>
</reference>
<keyword evidence="2" id="KW-0677">Repeat</keyword>
<dbReference type="GO" id="GO:0008270">
    <property type="term" value="F:zinc ion binding"/>
    <property type="evidence" value="ECO:0007669"/>
    <property type="project" value="UniProtKB-KW"/>
</dbReference>
<name>A0A8X7Y5B6_POPTO</name>
<proteinExistence type="predicted"/>
<evidence type="ECO:0000256" key="1">
    <source>
        <dbReference type="ARBA" id="ARBA00022723"/>
    </source>
</evidence>
<sequence>MEVEHFSHPDHPLILINQVLEYSCELVICSGCEGPIWGPCYSCTSCYFFLHKTCAELPREIKRRIHRRHPLHLLAKPPYQGKYRCNRCAKSFNCFVYHCSVCKFDLDIKCAFQPGFLEVDSQAHQFSHKDHPLILNEEQEYHGEGVKCSVCKEPMSGPSYRCTPCNSFLHKKCAELPPEIKRHIHPEHPLRLLPNHDTMCDFCNETCYESFVYCCFVCEFNLHIKCAFPPCVYAADQDQRHQFRRLLNAPSLKSISFTCNACGTDGDDSPLVCTMCLLLVHEECISLPRTLKTALHHHPRIIHTYHPQQYIESINKYCGICCREVDSEYGVYYCPDCDDSATEIVVENEEEQRYYCGICGLCIDVRCLKSILKDSFKHGGYEHPLYLPADRKNILRCSSGGRGRPPWAADDRESNPHCSGCCVSEESKVFLKCAVCDFKLGMKCATLPYKARHEYDDHPLFLTYINENDYQPSCIICEKDRDPKLWFYRCEECDFDAHPECALGKYPYVKRGGVHTYPKHPHPLALVDKTEDYAACDTCGEPCDDLALECTDSNCSFIVHRKRRQCFKNYGNWIAFVGFFLIFGL</sequence>
<evidence type="ECO:0000313" key="6">
    <source>
        <dbReference type="EMBL" id="KAG6743790.1"/>
    </source>
</evidence>
<evidence type="ECO:0000256" key="3">
    <source>
        <dbReference type="ARBA" id="ARBA00022771"/>
    </source>
</evidence>
<dbReference type="SMART" id="SM00249">
    <property type="entry name" value="PHD"/>
    <property type="match status" value="4"/>
</dbReference>
<organism evidence="6 7">
    <name type="scientific">Populus tomentosa</name>
    <name type="common">Chinese white poplar</name>
    <dbReference type="NCBI Taxonomy" id="118781"/>
    <lineage>
        <taxon>Eukaryota</taxon>
        <taxon>Viridiplantae</taxon>
        <taxon>Streptophyta</taxon>
        <taxon>Embryophyta</taxon>
        <taxon>Tracheophyta</taxon>
        <taxon>Spermatophyta</taxon>
        <taxon>Magnoliopsida</taxon>
        <taxon>eudicotyledons</taxon>
        <taxon>Gunneridae</taxon>
        <taxon>Pentapetalae</taxon>
        <taxon>rosids</taxon>
        <taxon>fabids</taxon>
        <taxon>Malpighiales</taxon>
        <taxon>Salicaceae</taxon>
        <taxon>Saliceae</taxon>
        <taxon>Populus</taxon>
    </lineage>
</organism>
<gene>
    <name evidence="6" type="ORF">POTOM_052492</name>
</gene>
<accession>A0A8X7Y5B6</accession>
<feature type="domain" description="Phorbol-ester/DAG-type" evidence="5">
    <location>
        <begin position="123"/>
        <end position="181"/>
    </location>
</feature>
<dbReference type="PANTHER" id="PTHR32410:SF211">
    <property type="entry name" value="CYSTEINE_HISTIDINE-RICH C1 DOMAIN FAMILY PROTEIN"/>
    <property type="match status" value="1"/>
</dbReference>
<dbReference type="InterPro" id="IPR053192">
    <property type="entry name" value="Vacuole_Formation_Reg"/>
</dbReference>
<evidence type="ECO:0000256" key="4">
    <source>
        <dbReference type="ARBA" id="ARBA00022833"/>
    </source>
</evidence>
<evidence type="ECO:0000259" key="5">
    <source>
        <dbReference type="PROSITE" id="PS50081"/>
    </source>
</evidence>
<dbReference type="AlphaFoldDB" id="A0A8X7Y5B6"/>
<dbReference type="OrthoDB" id="938199at2759"/>
<evidence type="ECO:0000256" key="2">
    <source>
        <dbReference type="ARBA" id="ARBA00022737"/>
    </source>
</evidence>
<keyword evidence="3" id="KW-0863">Zinc-finger</keyword>
<dbReference type="InterPro" id="IPR004146">
    <property type="entry name" value="DC1"/>
</dbReference>
<comment type="caution">
    <text evidence="6">The sequence shown here is derived from an EMBL/GenBank/DDBJ whole genome shotgun (WGS) entry which is preliminary data.</text>
</comment>
<keyword evidence="7" id="KW-1185">Reference proteome</keyword>
<dbReference type="Pfam" id="PF03107">
    <property type="entry name" value="C1_2"/>
    <property type="match status" value="5"/>
</dbReference>
<dbReference type="PANTHER" id="PTHR32410">
    <property type="entry name" value="CYSTEINE/HISTIDINE-RICH C1 DOMAIN FAMILY PROTEIN"/>
    <property type="match status" value="1"/>
</dbReference>
<evidence type="ECO:0000313" key="7">
    <source>
        <dbReference type="Proteomes" id="UP000886885"/>
    </source>
</evidence>
<dbReference type="Proteomes" id="UP000886885">
    <property type="component" value="Chromosome 16D"/>
</dbReference>